<evidence type="ECO:0000313" key="2">
    <source>
        <dbReference type="EMBL" id="AZJ36146.1"/>
    </source>
</evidence>
<keyword evidence="3" id="KW-1185">Reference proteome</keyword>
<dbReference type="Proteomes" id="UP000274593">
    <property type="component" value="Chromosome"/>
</dbReference>
<sequence>MKKLLILTFGILFMVSCTDKKKEQEEKQKIEAAIKKIDSIENEVKAGIDKLNEATKKFEEQLQELDSII</sequence>
<evidence type="ECO:0008006" key="4">
    <source>
        <dbReference type="Google" id="ProtNLM"/>
    </source>
</evidence>
<evidence type="ECO:0000256" key="1">
    <source>
        <dbReference type="SAM" id="Coils"/>
    </source>
</evidence>
<keyword evidence="1" id="KW-0175">Coiled coil</keyword>
<evidence type="ECO:0000313" key="3">
    <source>
        <dbReference type="Proteomes" id="UP000274593"/>
    </source>
</evidence>
<dbReference type="RefSeq" id="WP_125067888.1">
    <property type="nucleotide sequence ID" value="NZ_CP032548.1"/>
</dbReference>
<accession>A0A3Q8RSB7</accession>
<organism evidence="2 3">
    <name type="scientific">Tenacibaculum singaporense</name>
    <dbReference type="NCBI Taxonomy" id="2358479"/>
    <lineage>
        <taxon>Bacteria</taxon>
        <taxon>Pseudomonadati</taxon>
        <taxon>Bacteroidota</taxon>
        <taxon>Flavobacteriia</taxon>
        <taxon>Flavobacteriales</taxon>
        <taxon>Flavobacteriaceae</taxon>
        <taxon>Tenacibaculum</taxon>
    </lineage>
</organism>
<feature type="coiled-coil region" evidence="1">
    <location>
        <begin position="20"/>
        <end position="68"/>
    </location>
</feature>
<dbReference type="PROSITE" id="PS51257">
    <property type="entry name" value="PROKAR_LIPOPROTEIN"/>
    <property type="match status" value="1"/>
</dbReference>
<gene>
    <name evidence="2" type="ORF">D6T69_11650</name>
</gene>
<reference evidence="2 3" key="1">
    <citation type="submission" date="2018-09" db="EMBL/GenBank/DDBJ databases">
        <title>Insights into the microbiota of Asian seabass (Lates calcarifer) with tenacibaculosis symptoms and description of sp. nov. Tenacibaculum singaporense.</title>
        <authorList>
            <person name="Miyake S."/>
            <person name="Soh M."/>
            <person name="Azman M.N."/>
            <person name="Ngoh S.Y."/>
            <person name="Orban L."/>
        </authorList>
    </citation>
    <scope>NUCLEOTIDE SEQUENCE [LARGE SCALE GENOMIC DNA]</scope>
    <source>
        <strain evidence="2 3">DSM 106434</strain>
    </source>
</reference>
<dbReference type="AlphaFoldDB" id="A0A3Q8RSB7"/>
<proteinExistence type="predicted"/>
<name>A0A3Q8RSB7_9FLAO</name>
<dbReference type="EMBL" id="CP032548">
    <property type="protein sequence ID" value="AZJ36146.1"/>
    <property type="molecule type" value="Genomic_DNA"/>
</dbReference>
<protein>
    <recommendedName>
        <fullName evidence="4">Lipoprotein</fullName>
    </recommendedName>
</protein>
<dbReference type="KEGG" id="tsig:D6T69_11650"/>